<sequence>MFSETAVIAAPGAAAMVLACMGGLSAQANTDHATTAIPNGQRGAPVATRTATRLNATACPPRTASRGSA</sequence>
<keyword evidence="3" id="KW-1185">Reference proteome</keyword>
<accession>A0ABT1JQ00</accession>
<gene>
    <name evidence="2" type="ORF">G443_004483</name>
</gene>
<reference evidence="2 3" key="1">
    <citation type="submission" date="2022-06" db="EMBL/GenBank/DDBJ databases">
        <title>Genomic Encyclopedia of Type Strains, Phase I: the one thousand microbial genomes (KMG-I) project.</title>
        <authorList>
            <person name="Kyrpides N."/>
        </authorList>
    </citation>
    <scope>NUCLEOTIDE SEQUENCE [LARGE SCALE GENOMIC DNA]</scope>
    <source>
        <strain evidence="2 3">DSM 43889</strain>
    </source>
</reference>
<feature type="signal peptide" evidence="1">
    <location>
        <begin position="1"/>
        <end position="28"/>
    </location>
</feature>
<evidence type="ECO:0000313" key="2">
    <source>
        <dbReference type="EMBL" id="MCP2334213.1"/>
    </source>
</evidence>
<proteinExistence type="predicted"/>
<keyword evidence="1" id="KW-0732">Signal</keyword>
<comment type="caution">
    <text evidence="2">The sequence shown here is derived from an EMBL/GenBank/DDBJ whole genome shotgun (WGS) entry which is preliminary data.</text>
</comment>
<dbReference type="Proteomes" id="UP000791080">
    <property type="component" value="Unassembled WGS sequence"/>
</dbReference>
<dbReference type="EMBL" id="AUBJ02000001">
    <property type="protein sequence ID" value="MCP2334213.1"/>
    <property type="molecule type" value="Genomic_DNA"/>
</dbReference>
<name>A0ABT1JQ00_ACTCY</name>
<feature type="chain" id="PRO_5046702787" evidence="1">
    <location>
        <begin position="29"/>
        <end position="69"/>
    </location>
</feature>
<evidence type="ECO:0000313" key="3">
    <source>
        <dbReference type="Proteomes" id="UP000791080"/>
    </source>
</evidence>
<evidence type="ECO:0000256" key="1">
    <source>
        <dbReference type="SAM" id="SignalP"/>
    </source>
</evidence>
<protein>
    <submittedName>
        <fullName evidence="2">Uncharacterized protein</fullName>
    </submittedName>
</protein>
<dbReference type="RefSeq" id="WP_026418478.1">
    <property type="nucleotide sequence ID" value="NZ_AUBJ02000001.1"/>
</dbReference>
<organism evidence="2 3">
    <name type="scientific">Actinoalloteichus caeruleus DSM 43889</name>
    <dbReference type="NCBI Taxonomy" id="1120930"/>
    <lineage>
        <taxon>Bacteria</taxon>
        <taxon>Bacillati</taxon>
        <taxon>Actinomycetota</taxon>
        <taxon>Actinomycetes</taxon>
        <taxon>Pseudonocardiales</taxon>
        <taxon>Pseudonocardiaceae</taxon>
        <taxon>Actinoalloteichus</taxon>
        <taxon>Actinoalloteichus cyanogriseus</taxon>
    </lineage>
</organism>